<dbReference type="RefSeq" id="WP_021248870.1">
    <property type="nucleotide sequence ID" value="NZ_ATJV01000048.1"/>
</dbReference>
<name>T0AT74_9RHOO</name>
<dbReference type="Proteomes" id="UP000015455">
    <property type="component" value="Unassembled WGS sequence"/>
</dbReference>
<dbReference type="PATRIC" id="fig|1348657.5.peg.1440"/>
<accession>T0AT74</accession>
<evidence type="ECO:0000313" key="1">
    <source>
        <dbReference type="EMBL" id="EPZ16029.1"/>
    </source>
</evidence>
<dbReference type="SUPFAM" id="SSF52833">
    <property type="entry name" value="Thioredoxin-like"/>
    <property type="match status" value="1"/>
</dbReference>
<sequence>MNADRQRFTVLSRQWCHLCHVLVDALQPIADEYGWDIEVLDVDEHPALEARWGEWVPVLLHGDHELCHYHLDEAVVRAYCSVFPLESRA</sequence>
<dbReference type="InterPro" id="IPR036249">
    <property type="entry name" value="Thioredoxin-like_sf"/>
</dbReference>
<dbReference type="STRING" id="1348657.M622_02315"/>
<dbReference type="eggNOG" id="COG0526">
    <property type="taxonomic scope" value="Bacteria"/>
</dbReference>
<dbReference type="InterPro" id="IPR008554">
    <property type="entry name" value="Glutaredoxin-like"/>
</dbReference>
<evidence type="ECO:0000313" key="2">
    <source>
        <dbReference type="Proteomes" id="UP000015455"/>
    </source>
</evidence>
<dbReference type="EMBL" id="ATJV01000048">
    <property type="protein sequence ID" value="EPZ16029.1"/>
    <property type="molecule type" value="Genomic_DNA"/>
</dbReference>
<protein>
    <submittedName>
        <fullName evidence="1">Glutaredoxin</fullName>
    </submittedName>
</protein>
<dbReference type="Pfam" id="PF05768">
    <property type="entry name" value="Glrx-like"/>
    <property type="match status" value="1"/>
</dbReference>
<dbReference type="AlphaFoldDB" id="T0AT74"/>
<keyword evidence="2" id="KW-1185">Reference proteome</keyword>
<organism evidence="1 2">
    <name type="scientific">Thauera terpenica 58Eu</name>
    <dbReference type="NCBI Taxonomy" id="1348657"/>
    <lineage>
        <taxon>Bacteria</taxon>
        <taxon>Pseudomonadati</taxon>
        <taxon>Pseudomonadota</taxon>
        <taxon>Betaproteobacteria</taxon>
        <taxon>Rhodocyclales</taxon>
        <taxon>Zoogloeaceae</taxon>
        <taxon>Thauera</taxon>
    </lineage>
</organism>
<gene>
    <name evidence="1" type="ORF">M622_02315</name>
</gene>
<comment type="caution">
    <text evidence="1">The sequence shown here is derived from an EMBL/GenBank/DDBJ whole genome shotgun (WGS) entry which is preliminary data.</text>
</comment>
<reference evidence="1 2" key="1">
    <citation type="submission" date="2013-06" db="EMBL/GenBank/DDBJ databases">
        <title>Draft genome sequence of Thauera terpenica.</title>
        <authorList>
            <person name="Liu B."/>
            <person name="Frostegard A.H."/>
            <person name="Shapleigh J.P."/>
        </authorList>
    </citation>
    <scope>NUCLEOTIDE SEQUENCE [LARGE SCALE GENOMIC DNA]</scope>
    <source>
        <strain evidence="1 2">58Eu</strain>
    </source>
</reference>
<proteinExistence type="predicted"/>
<dbReference type="Gene3D" id="3.40.30.10">
    <property type="entry name" value="Glutaredoxin"/>
    <property type="match status" value="1"/>
</dbReference>